<organism evidence="10 11">
    <name type="scientific">Hohenbuehelia grisea</name>
    <dbReference type="NCBI Taxonomy" id="104357"/>
    <lineage>
        <taxon>Eukaryota</taxon>
        <taxon>Fungi</taxon>
        <taxon>Dikarya</taxon>
        <taxon>Basidiomycota</taxon>
        <taxon>Agaricomycotina</taxon>
        <taxon>Agaricomycetes</taxon>
        <taxon>Agaricomycetidae</taxon>
        <taxon>Agaricales</taxon>
        <taxon>Pleurotineae</taxon>
        <taxon>Pleurotaceae</taxon>
        <taxon>Hohenbuehelia</taxon>
    </lineage>
</organism>
<evidence type="ECO:0000256" key="1">
    <source>
        <dbReference type="ARBA" id="ARBA00022723"/>
    </source>
</evidence>
<evidence type="ECO:0000259" key="9">
    <source>
        <dbReference type="PROSITE" id="PS50157"/>
    </source>
</evidence>
<dbReference type="PANTHER" id="PTHR47660:SF2">
    <property type="entry name" value="TRANSCRIPTION FACTOR WITH C2H2 AND ZN(2)-CYS(6) DNA BINDING DOMAIN (EUROFUNG)"/>
    <property type="match status" value="1"/>
</dbReference>
<dbReference type="EMBL" id="JASNQZ010000018">
    <property type="protein sequence ID" value="KAL0945239.1"/>
    <property type="molecule type" value="Genomic_DNA"/>
</dbReference>
<sequence length="796" mass="84412">MGGDHKCPVCQATFTRPQHVARHMRSHTGDRPYKCQYCGDQFARSDLLSRHVNKCHANEKPPPGAANARRKGSASACRATTSKQACDQCVQSSLPCDGCNPCAKCVQRKSRCTFVKFHRQTAPAGPGHNPRPSGAPSSRLPGFGQADEFLLGPAPSSMAAISDNPYASQFSFPYPPPTDPLASSLAMPPSDADYAKLRAHADYLRRQQPNTMPTAGPGVPPVSTSLPASMFDPRNPNTSWLGWSGDNQMNGRYLPPLDDSKQQQADSDLHAALARSYGGNPGGSTYTYPPVAPDPYGSSYLGQRRTGHDRHPSADFASDGSSASVPSSATSSNVHLPLDLPQQQQLAYHVSLERLREQIDTNLTGSDPQDAQVQAHANFLAVHPQQPDGGAATRASATQQNGAHNEGGFSSAFGLMSLEDPNVMAGLSADGAPFFSSTGMDMYPGDPDATPMPAKSGSSATSSRTLPTPSAVTPSREAETKELRDFWKQYLRTPLTGPNGLATPSASLLSGNPISPNSGYRRPRVASLPSVKTPTTELYNTLHNHANAASTNNAGAGPTSSMRTTLHGNPDDLRSYEAAVLARPAPLQLNLVPKRARGHSTATSPMMGLPTTSEGATRGGSGPSSIAGSTYELHAGLSRPASSSSTSSLAHAFGKAPPPSNNQHVTFAYQVQSAPSQNSPDSASPPSRASTASLEDSDRDNFRPSFKRLPSQTLGPANAKRAMLDHDEDSDDERHVVTDIDRHMSIPQQHLAGDRQMMPPPPPSERPIVGISHRQRRMSAPSTSPTAPTFMAAGQL</sequence>
<name>A0ABR3IPR9_9AGAR</name>
<feature type="compositionally biased region" description="Polar residues" evidence="7">
    <location>
        <begin position="600"/>
        <end position="615"/>
    </location>
</feature>
<dbReference type="SUPFAM" id="SSF57667">
    <property type="entry name" value="beta-beta-alpha zinc fingers"/>
    <property type="match status" value="1"/>
</dbReference>
<dbReference type="SMART" id="SM00355">
    <property type="entry name" value="ZnF_C2H2"/>
    <property type="match status" value="2"/>
</dbReference>
<protein>
    <submittedName>
        <fullName evidence="10">Uncharacterized protein</fullName>
    </submittedName>
</protein>
<dbReference type="Proteomes" id="UP001556367">
    <property type="component" value="Unassembled WGS sequence"/>
</dbReference>
<feature type="region of interest" description="Disordered" evidence="7">
    <location>
        <begin position="274"/>
        <end position="335"/>
    </location>
</feature>
<feature type="domain" description="Zn(2)-C6 fungal-type" evidence="8">
    <location>
        <begin position="85"/>
        <end position="114"/>
    </location>
</feature>
<evidence type="ECO:0000313" key="10">
    <source>
        <dbReference type="EMBL" id="KAL0945239.1"/>
    </source>
</evidence>
<dbReference type="PROSITE" id="PS50048">
    <property type="entry name" value="ZN2_CY6_FUNGAL_2"/>
    <property type="match status" value="1"/>
</dbReference>
<evidence type="ECO:0000256" key="5">
    <source>
        <dbReference type="ARBA" id="ARBA00023242"/>
    </source>
</evidence>
<dbReference type="PROSITE" id="PS00028">
    <property type="entry name" value="ZINC_FINGER_C2H2_1"/>
    <property type="match status" value="2"/>
</dbReference>
<keyword evidence="11" id="KW-1185">Reference proteome</keyword>
<keyword evidence="3" id="KW-0805">Transcription regulation</keyword>
<keyword evidence="5" id="KW-0539">Nucleus</keyword>
<keyword evidence="2" id="KW-0862">Zinc</keyword>
<feature type="compositionally biased region" description="Polar residues" evidence="7">
    <location>
        <begin position="456"/>
        <end position="473"/>
    </location>
</feature>
<evidence type="ECO:0000256" key="3">
    <source>
        <dbReference type="ARBA" id="ARBA00023015"/>
    </source>
</evidence>
<dbReference type="Gene3D" id="3.30.160.60">
    <property type="entry name" value="Classic Zinc Finger"/>
    <property type="match status" value="2"/>
</dbReference>
<reference evidence="11" key="1">
    <citation type="submission" date="2024-06" db="EMBL/GenBank/DDBJ databases">
        <title>Multi-omics analyses provide insights into the biosynthesis of the anticancer antibiotic pleurotin in Hohenbuehelia grisea.</title>
        <authorList>
            <person name="Weaver J.A."/>
            <person name="Alberti F."/>
        </authorList>
    </citation>
    <scope>NUCLEOTIDE SEQUENCE [LARGE SCALE GENOMIC DNA]</scope>
    <source>
        <strain evidence="11">T-177</strain>
    </source>
</reference>
<dbReference type="PROSITE" id="PS50157">
    <property type="entry name" value="ZINC_FINGER_C2H2_2"/>
    <property type="match status" value="2"/>
</dbReference>
<comment type="caution">
    <text evidence="10">The sequence shown here is derived from an EMBL/GenBank/DDBJ whole genome shotgun (WGS) entry which is preliminary data.</text>
</comment>
<feature type="region of interest" description="Disordered" evidence="7">
    <location>
        <begin position="438"/>
        <end position="480"/>
    </location>
</feature>
<feature type="compositionally biased region" description="Low complexity" evidence="7">
    <location>
        <begin position="679"/>
        <end position="693"/>
    </location>
</feature>
<gene>
    <name evidence="10" type="ORF">HGRIS_000752</name>
</gene>
<evidence type="ECO:0000256" key="7">
    <source>
        <dbReference type="SAM" id="MobiDB-lite"/>
    </source>
</evidence>
<feature type="domain" description="C2H2-type" evidence="9">
    <location>
        <begin position="33"/>
        <end position="61"/>
    </location>
</feature>
<evidence type="ECO:0000313" key="11">
    <source>
        <dbReference type="Proteomes" id="UP001556367"/>
    </source>
</evidence>
<dbReference type="InterPro" id="IPR036236">
    <property type="entry name" value="Znf_C2H2_sf"/>
</dbReference>
<feature type="domain" description="C2H2-type" evidence="9">
    <location>
        <begin position="5"/>
        <end position="32"/>
    </location>
</feature>
<keyword evidence="1" id="KW-0479">Metal-binding</keyword>
<evidence type="ECO:0000256" key="6">
    <source>
        <dbReference type="PROSITE-ProRule" id="PRU00042"/>
    </source>
</evidence>
<proteinExistence type="predicted"/>
<evidence type="ECO:0000256" key="2">
    <source>
        <dbReference type="ARBA" id="ARBA00022833"/>
    </source>
</evidence>
<dbReference type="CDD" id="cd00067">
    <property type="entry name" value="GAL4"/>
    <property type="match status" value="1"/>
</dbReference>
<keyword evidence="4" id="KW-0804">Transcription</keyword>
<feature type="compositionally biased region" description="Polar residues" evidence="7">
    <location>
        <begin position="502"/>
        <end position="518"/>
    </location>
</feature>
<dbReference type="PANTHER" id="PTHR47660">
    <property type="entry name" value="TRANSCRIPTION FACTOR WITH C2H2 AND ZN(2)-CYS(6) DNA BINDING DOMAIN (EUROFUNG)-RELATED-RELATED"/>
    <property type="match status" value="1"/>
</dbReference>
<feature type="region of interest" description="Disordered" evidence="7">
    <location>
        <begin position="120"/>
        <end position="145"/>
    </location>
</feature>
<feature type="compositionally biased region" description="Polar residues" evidence="7">
    <location>
        <begin position="661"/>
        <end position="678"/>
    </location>
</feature>
<feature type="region of interest" description="Disordered" evidence="7">
    <location>
        <begin position="546"/>
        <end position="570"/>
    </location>
</feature>
<feature type="compositionally biased region" description="Low complexity" evidence="7">
    <location>
        <begin position="314"/>
        <end position="335"/>
    </location>
</feature>
<feature type="compositionally biased region" description="Low complexity" evidence="7">
    <location>
        <begin position="546"/>
        <end position="557"/>
    </location>
</feature>
<feature type="region of interest" description="Disordered" evidence="7">
    <location>
        <begin position="494"/>
        <end position="525"/>
    </location>
</feature>
<evidence type="ECO:0000256" key="4">
    <source>
        <dbReference type="ARBA" id="ARBA00023163"/>
    </source>
</evidence>
<accession>A0ABR3IPR9</accession>
<feature type="region of interest" description="Disordered" evidence="7">
    <location>
        <begin position="596"/>
        <end position="733"/>
    </location>
</feature>
<dbReference type="InterPro" id="IPR001138">
    <property type="entry name" value="Zn2Cys6_DnaBD"/>
</dbReference>
<evidence type="ECO:0000259" key="8">
    <source>
        <dbReference type="PROSITE" id="PS50048"/>
    </source>
</evidence>
<feature type="region of interest" description="Disordered" evidence="7">
    <location>
        <begin position="383"/>
        <end position="408"/>
    </location>
</feature>
<feature type="compositionally biased region" description="Polar residues" evidence="7">
    <location>
        <begin position="558"/>
        <end position="567"/>
    </location>
</feature>
<keyword evidence="6" id="KW-0863">Zinc-finger</keyword>
<dbReference type="InterPro" id="IPR013087">
    <property type="entry name" value="Znf_C2H2_type"/>
</dbReference>
<feature type="region of interest" description="Disordered" evidence="7">
    <location>
        <begin position="774"/>
        <end position="796"/>
    </location>
</feature>